<keyword evidence="6" id="KW-0645">Protease</keyword>
<comment type="catalytic activity">
    <reaction evidence="13">
        <text>(L-glutamyl)(n+1)-gamma-L-glutamyl-L-glutamyl-[protein] + H2O = (L-glutamyl)(n)-gamma-L-glutamyl-L-glutamyl-[protein] + L-glutamate</text>
        <dbReference type="Rhea" id="RHEA:60004"/>
        <dbReference type="Rhea" id="RHEA-COMP:15519"/>
        <dbReference type="Rhea" id="RHEA-COMP:15675"/>
        <dbReference type="ChEBI" id="CHEBI:15377"/>
        <dbReference type="ChEBI" id="CHEBI:29985"/>
        <dbReference type="ChEBI" id="CHEBI:143623"/>
    </reaction>
    <physiologicalReaction direction="left-to-right" evidence="13">
        <dbReference type="Rhea" id="RHEA:60005"/>
    </physiologicalReaction>
</comment>
<protein>
    <recommendedName>
        <fullName evidence="12">tubulin-glutamate carboxypeptidase</fullName>
        <ecNumber evidence="12">3.4.17.24</ecNumber>
    </recommendedName>
</protein>
<evidence type="ECO:0000256" key="4">
    <source>
        <dbReference type="ARBA" id="ARBA00022490"/>
    </source>
</evidence>
<organism evidence="17 18">
    <name type="scientific">Neovison vison</name>
    <name type="common">American mink</name>
    <name type="synonym">Mustela vison</name>
    <dbReference type="NCBI Taxonomy" id="452646"/>
    <lineage>
        <taxon>Eukaryota</taxon>
        <taxon>Metazoa</taxon>
        <taxon>Chordata</taxon>
        <taxon>Craniata</taxon>
        <taxon>Vertebrata</taxon>
        <taxon>Euteleostomi</taxon>
        <taxon>Mammalia</taxon>
        <taxon>Eutheria</taxon>
        <taxon>Laurasiatheria</taxon>
        <taxon>Carnivora</taxon>
        <taxon>Caniformia</taxon>
        <taxon>Musteloidea</taxon>
        <taxon>Mustelidae</taxon>
        <taxon>Mustelinae</taxon>
        <taxon>Neogale</taxon>
    </lineage>
</organism>
<accession>A0A8C7BKR7</accession>
<evidence type="ECO:0000256" key="15">
    <source>
        <dbReference type="SAM" id="MobiDB-lite"/>
    </source>
</evidence>
<evidence type="ECO:0000259" key="16">
    <source>
        <dbReference type="PROSITE" id="PS52035"/>
    </source>
</evidence>
<feature type="region of interest" description="Disordered" evidence="15">
    <location>
        <begin position="424"/>
        <end position="460"/>
    </location>
</feature>
<dbReference type="PROSITE" id="PS52035">
    <property type="entry name" value="PEPTIDASE_M14"/>
    <property type="match status" value="1"/>
</dbReference>
<keyword evidence="7" id="KW-0479">Metal-binding</keyword>
<dbReference type="GO" id="GO:0008270">
    <property type="term" value="F:zinc ion binding"/>
    <property type="evidence" value="ECO:0007669"/>
    <property type="project" value="InterPro"/>
</dbReference>
<evidence type="ECO:0000256" key="5">
    <source>
        <dbReference type="ARBA" id="ARBA00022645"/>
    </source>
</evidence>
<dbReference type="InterPro" id="IPR016024">
    <property type="entry name" value="ARM-type_fold"/>
</dbReference>
<feature type="region of interest" description="Disordered" evidence="15">
    <location>
        <begin position="285"/>
        <end position="343"/>
    </location>
</feature>
<dbReference type="PANTHER" id="PTHR12756">
    <property type="entry name" value="CYTOSOLIC CARBOXYPEPTIDASE"/>
    <property type="match status" value="1"/>
</dbReference>
<comment type="cofactor">
    <cofactor evidence="1">
        <name>Zn(2+)</name>
        <dbReference type="ChEBI" id="CHEBI:29105"/>
    </cofactor>
</comment>
<dbReference type="AlphaFoldDB" id="A0A8C7BKR7"/>
<dbReference type="InterPro" id="IPR011989">
    <property type="entry name" value="ARM-like"/>
</dbReference>
<dbReference type="GO" id="GO:0006508">
    <property type="term" value="P:proteolysis"/>
    <property type="evidence" value="ECO:0007669"/>
    <property type="project" value="UniProtKB-KW"/>
</dbReference>
<dbReference type="Gene3D" id="3.40.630.10">
    <property type="entry name" value="Zn peptidases"/>
    <property type="match status" value="1"/>
</dbReference>
<evidence type="ECO:0000256" key="9">
    <source>
        <dbReference type="ARBA" id="ARBA00022833"/>
    </source>
</evidence>
<evidence type="ECO:0000256" key="3">
    <source>
        <dbReference type="ARBA" id="ARBA00005988"/>
    </source>
</evidence>
<dbReference type="Pfam" id="PF25571">
    <property type="entry name" value="TPR_CCP1_N"/>
    <property type="match status" value="1"/>
</dbReference>
<feature type="active site" description="Proton donor/acceptor" evidence="14">
    <location>
        <position position="968"/>
    </location>
</feature>
<reference evidence="17" key="1">
    <citation type="submission" date="2025-08" db="UniProtKB">
        <authorList>
            <consortium name="Ensembl"/>
        </authorList>
    </citation>
    <scope>IDENTIFICATION</scope>
</reference>
<keyword evidence="9" id="KW-0862">Zinc</keyword>
<evidence type="ECO:0000256" key="8">
    <source>
        <dbReference type="ARBA" id="ARBA00022801"/>
    </source>
</evidence>
<evidence type="ECO:0000256" key="7">
    <source>
        <dbReference type="ARBA" id="ARBA00022723"/>
    </source>
</evidence>
<comment type="similarity">
    <text evidence="3 14">Belongs to the peptidase M14 family.</text>
</comment>
<evidence type="ECO:0000256" key="14">
    <source>
        <dbReference type="PROSITE-ProRule" id="PRU01379"/>
    </source>
</evidence>
<keyword evidence="10" id="KW-0482">Metalloprotease</keyword>
<dbReference type="GO" id="GO:0004181">
    <property type="term" value="F:metallocarboxypeptidase activity"/>
    <property type="evidence" value="ECO:0007669"/>
    <property type="project" value="InterPro"/>
</dbReference>
<dbReference type="Pfam" id="PF00246">
    <property type="entry name" value="Peptidase_M14"/>
    <property type="match status" value="1"/>
</dbReference>
<dbReference type="InterPro" id="IPR033852">
    <property type="entry name" value="CBPC1/4"/>
</dbReference>
<proteinExistence type="inferred from homology"/>
<dbReference type="CDD" id="cd06906">
    <property type="entry name" value="M14_Nna1"/>
    <property type="match status" value="1"/>
</dbReference>
<comment type="subcellular location">
    <subcellularLocation>
        <location evidence="2">Cytoplasm</location>
        <location evidence="2">Cytosol</location>
    </subcellularLocation>
</comment>
<dbReference type="InterPro" id="IPR050821">
    <property type="entry name" value="Cytosolic_carboxypeptidase"/>
</dbReference>
<dbReference type="InterPro" id="IPR000834">
    <property type="entry name" value="Peptidase_M14"/>
</dbReference>
<dbReference type="GO" id="GO:0005829">
    <property type="term" value="C:cytosol"/>
    <property type="evidence" value="ECO:0007669"/>
    <property type="project" value="UniProtKB-SubCell"/>
</dbReference>
<dbReference type="Pfam" id="PF18027">
    <property type="entry name" value="Pepdidase_M14_N"/>
    <property type="match status" value="1"/>
</dbReference>
<comment type="catalytic activity">
    <reaction evidence="11">
        <text>C-terminal L-alpha-aminoacyl-L-glutamyl-L-glutamyl-[tubulin] + H2O = C-terminal L-alpha-aminoacyl-L-glutamyl-[tubulin] + L-glutamate</text>
        <dbReference type="Rhea" id="RHEA:63792"/>
        <dbReference type="Rhea" id="RHEA-COMP:16435"/>
        <dbReference type="Rhea" id="RHEA-COMP:16436"/>
        <dbReference type="ChEBI" id="CHEBI:15377"/>
        <dbReference type="ChEBI" id="CHEBI:29985"/>
        <dbReference type="ChEBI" id="CHEBI:149555"/>
        <dbReference type="ChEBI" id="CHEBI:149556"/>
        <dbReference type="EC" id="3.4.17.24"/>
    </reaction>
    <physiologicalReaction direction="left-to-right" evidence="11">
        <dbReference type="Rhea" id="RHEA:63793"/>
    </physiologicalReaction>
</comment>
<evidence type="ECO:0000256" key="12">
    <source>
        <dbReference type="ARBA" id="ARBA00026108"/>
    </source>
</evidence>
<evidence type="ECO:0000313" key="18">
    <source>
        <dbReference type="Proteomes" id="UP000694425"/>
    </source>
</evidence>
<dbReference type="SUPFAM" id="SSF53187">
    <property type="entry name" value="Zn-dependent exopeptidases"/>
    <property type="match status" value="1"/>
</dbReference>
<dbReference type="Proteomes" id="UP000694425">
    <property type="component" value="Unplaced"/>
</dbReference>
<dbReference type="SUPFAM" id="SSF48371">
    <property type="entry name" value="ARM repeat"/>
    <property type="match status" value="1"/>
</dbReference>
<dbReference type="PANTHER" id="PTHR12756:SF5">
    <property type="entry name" value="CYTOSOLIC CARBOXYPEPTIDASE 4"/>
    <property type="match status" value="1"/>
</dbReference>
<sequence length="1071" mass="120858">MATIEGTSLQLFLTAAKSSDKESILTILQVLGDLLSVGTDRRIRYMISKGGSEALLQTLVDTARSASPDYDVLLPLFRLLAKVGLRDKKFGQKALELEALDVTLILARKNLSHSQNLLHCLWALRVFASSVTTGAMLGINGAMELLFKVITPYTQKRTRIIRAAAEVLAALLKSKSNSRRAVNRGYVASLLRLHLDWHHRDAADAYVRIRRALLLCLRHIANLRSGREAFLAARGMEILFSSAQNCLDDRRLEPVISVMIQILRQCYPRSPLPLVTSSSAYAFPVPGSVPPEPPCALTEEDFEDDADEEVDQDSDSEDTKEQDDDLETDVNKLSSKPGLDRPEEELRQYEAMCLELSCSLEELESKPGDNLNFEETQDAEHYHIPPVTSPKQHYLTKDQSSWGQEREDMVQTSLLSMVKMGRSTMHPASKRGPGMNAYQNMQSNGLGIDSSGREAPDSQASLKQDAWDIDVISCPVMSASLSSSARPTETAEVDKLLQTHPKHIPFHDPHLYMAKARRTRSVADFKRMAFPDLWGHRPPPCAQSMLERKCGVQRIKIFEDVRRLIEPSDVINKVVFSLDESVLWKLMCVTSQCLVWEYDLLVNTDVNSSQHQQWFYFRVSGTRAAVPYRFNIINCEKPNSQFNYGMQPTVYSVKEALLGRPTWIRMGYEICYYKNHYRQRTAATGGASEKCFYTLTFVVTFPHNEDACYLAYHYPYTYTALLTHLDTLERSVNPKQVYFRQDVLCQTLGGNSCPLVTITAMPESNSADHLEQFRQRPYQVITARVHPGESNASWVMKGALEFLVSSDPVARLLRENFIFKIIPMLNPDGVINGNHRCSLKGEDLNRQWLSPSARLQPTIYHAKGLLYYLSSVGRSPRVFCDFHGHSQKKNVFLYGCSIKETLWQAESSVGTSNLLEDIGYRTLPKILDKLAPAFTMSSCSFLVEKSRASTARVVVWREMGVSKSYTMESSYCGCNQGPYQGLPEMTKNGRSLPSGMGLQFGTSELEEMGAMFCLSLLILELKSVSCSRQLLTQATTLLNAVEEALDHHLQRFLPKTLSFFLFFRFFFQINK</sequence>
<dbReference type="InterPro" id="IPR040626">
    <property type="entry name" value="Pepdidase_M14_N"/>
</dbReference>
<feature type="domain" description="Peptidase M14" evidence="16">
    <location>
        <begin position="714"/>
        <end position="1020"/>
    </location>
</feature>
<evidence type="ECO:0000256" key="6">
    <source>
        <dbReference type="ARBA" id="ARBA00022670"/>
    </source>
</evidence>
<reference evidence="17" key="2">
    <citation type="submission" date="2025-09" db="UniProtKB">
        <authorList>
            <consortium name="Ensembl"/>
        </authorList>
    </citation>
    <scope>IDENTIFICATION</scope>
</reference>
<evidence type="ECO:0000256" key="13">
    <source>
        <dbReference type="ARBA" id="ARBA00029302"/>
    </source>
</evidence>
<dbReference type="GeneTree" id="ENSGT00940000160936"/>
<keyword evidence="5" id="KW-0121">Carboxypeptidase</keyword>
<keyword evidence="4" id="KW-0963">Cytoplasm</keyword>
<dbReference type="Gene3D" id="2.60.40.3120">
    <property type="match status" value="1"/>
</dbReference>
<keyword evidence="18" id="KW-1185">Reference proteome</keyword>
<evidence type="ECO:0000256" key="11">
    <source>
        <dbReference type="ARBA" id="ARBA00024524"/>
    </source>
</evidence>
<name>A0A8C7BKR7_NEOVI</name>
<evidence type="ECO:0000256" key="2">
    <source>
        <dbReference type="ARBA" id="ARBA00004514"/>
    </source>
</evidence>
<evidence type="ECO:0000313" key="17">
    <source>
        <dbReference type="Ensembl" id="ENSNVIP00000024033.1"/>
    </source>
</evidence>
<keyword evidence="8" id="KW-0378">Hydrolase</keyword>
<dbReference type="Gene3D" id="1.25.10.10">
    <property type="entry name" value="Leucine-rich Repeat Variant"/>
    <property type="match status" value="1"/>
</dbReference>
<evidence type="ECO:0000256" key="10">
    <source>
        <dbReference type="ARBA" id="ARBA00023049"/>
    </source>
</evidence>
<evidence type="ECO:0000256" key="1">
    <source>
        <dbReference type="ARBA" id="ARBA00001947"/>
    </source>
</evidence>
<feature type="compositionally biased region" description="Acidic residues" evidence="15">
    <location>
        <begin position="298"/>
        <end position="328"/>
    </location>
</feature>
<dbReference type="Ensembl" id="ENSNVIT00000027893.1">
    <property type="protein sequence ID" value="ENSNVIP00000024033.1"/>
    <property type="gene ID" value="ENSNVIG00000018618.1"/>
</dbReference>
<dbReference type="EC" id="3.4.17.24" evidence="12"/>